<evidence type="ECO:0000313" key="1">
    <source>
        <dbReference type="EMBL" id="POY73741.1"/>
    </source>
</evidence>
<dbReference type="EMBL" id="PJQD01000035">
    <property type="protein sequence ID" value="POY73741.1"/>
    <property type="molecule type" value="Genomic_DNA"/>
</dbReference>
<keyword evidence="2" id="KW-1185">Reference proteome</keyword>
<dbReference type="AlphaFoldDB" id="A0A2S5BAI7"/>
<accession>A0A2S5BAI7</accession>
<organism evidence="1 2">
    <name type="scientific">Rhodotorula taiwanensis</name>
    <dbReference type="NCBI Taxonomy" id="741276"/>
    <lineage>
        <taxon>Eukaryota</taxon>
        <taxon>Fungi</taxon>
        <taxon>Dikarya</taxon>
        <taxon>Basidiomycota</taxon>
        <taxon>Pucciniomycotina</taxon>
        <taxon>Microbotryomycetes</taxon>
        <taxon>Sporidiobolales</taxon>
        <taxon>Sporidiobolaceae</taxon>
        <taxon>Rhodotorula</taxon>
    </lineage>
</organism>
<gene>
    <name evidence="1" type="ORF">BMF94_3279</name>
</gene>
<sequence length="65" mass="7298">MVADKLTGVTELMGVTELIETFASTLVTLKLRLIDDQGIRSHATFRLLHGNRIPLLCKIDLECSW</sequence>
<dbReference type="Proteomes" id="UP000237144">
    <property type="component" value="Unassembled WGS sequence"/>
</dbReference>
<proteinExistence type="predicted"/>
<evidence type="ECO:0000313" key="2">
    <source>
        <dbReference type="Proteomes" id="UP000237144"/>
    </source>
</evidence>
<protein>
    <submittedName>
        <fullName evidence="1">Uncharacterized protein</fullName>
    </submittedName>
</protein>
<name>A0A2S5BAI7_9BASI</name>
<reference evidence="1 2" key="1">
    <citation type="journal article" date="2018" name="Front. Microbiol.">
        <title>Prospects for Fungal Bioremediation of Acidic Radioactive Waste Sites: Characterization and Genome Sequence of Rhodotorula taiwanensis MD1149.</title>
        <authorList>
            <person name="Tkavc R."/>
            <person name="Matrosova V.Y."/>
            <person name="Grichenko O.E."/>
            <person name="Gostincar C."/>
            <person name="Volpe R.P."/>
            <person name="Klimenkova P."/>
            <person name="Gaidamakova E.K."/>
            <person name="Zhou C.E."/>
            <person name="Stewart B.J."/>
            <person name="Lyman M.G."/>
            <person name="Malfatti S.A."/>
            <person name="Rubinfeld B."/>
            <person name="Courtot M."/>
            <person name="Singh J."/>
            <person name="Dalgard C.L."/>
            <person name="Hamilton T."/>
            <person name="Frey K.G."/>
            <person name="Gunde-Cimerman N."/>
            <person name="Dugan L."/>
            <person name="Daly M.J."/>
        </authorList>
    </citation>
    <scope>NUCLEOTIDE SEQUENCE [LARGE SCALE GENOMIC DNA]</scope>
    <source>
        <strain evidence="1 2">MD1149</strain>
    </source>
</reference>
<comment type="caution">
    <text evidence="1">The sequence shown here is derived from an EMBL/GenBank/DDBJ whole genome shotgun (WGS) entry which is preliminary data.</text>
</comment>